<dbReference type="EMBL" id="BRXZ01000684">
    <property type="protein sequence ID" value="GMH50780.1"/>
    <property type="molecule type" value="Genomic_DNA"/>
</dbReference>
<feature type="compositionally biased region" description="Basic and acidic residues" evidence="4">
    <location>
        <begin position="718"/>
        <end position="741"/>
    </location>
</feature>
<dbReference type="SUPFAM" id="SSF48403">
    <property type="entry name" value="Ankyrin repeat"/>
    <property type="match status" value="1"/>
</dbReference>
<feature type="compositionally biased region" description="Basic residues" evidence="4">
    <location>
        <begin position="511"/>
        <end position="526"/>
    </location>
</feature>
<feature type="region of interest" description="Disordered" evidence="4">
    <location>
        <begin position="280"/>
        <end position="299"/>
    </location>
</feature>
<dbReference type="InterPro" id="IPR002110">
    <property type="entry name" value="Ankyrin_rpt"/>
</dbReference>
<dbReference type="Pfam" id="PF12796">
    <property type="entry name" value="Ank_2"/>
    <property type="match status" value="2"/>
</dbReference>
<dbReference type="PROSITE" id="PS50088">
    <property type="entry name" value="ANK_REPEAT"/>
    <property type="match status" value="3"/>
</dbReference>
<dbReference type="Gene3D" id="1.25.40.20">
    <property type="entry name" value="Ankyrin repeat-containing domain"/>
    <property type="match status" value="1"/>
</dbReference>
<dbReference type="SMART" id="SM00248">
    <property type="entry name" value="ANK"/>
    <property type="match status" value="4"/>
</dbReference>
<dbReference type="OrthoDB" id="539213at2759"/>
<feature type="compositionally biased region" description="Low complexity" evidence="4">
    <location>
        <begin position="346"/>
        <end position="359"/>
    </location>
</feature>
<feature type="region of interest" description="Disordered" evidence="4">
    <location>
        <begin position="712"/>
        <end position="761"/>
    </location>
</feature>
<feature type="compositionally biased region" description="Basic residues" evidence="4">
    <location>
        <begin position="630"/>
        <end position="646"/>
    </location>
</feature>
<dbReference type="PANTHER" id="PTHR24171:SF9">
    <property type="entry name" value="ANKYRIN REPEAT DOMAIN-CONTAINING PROTEIN 39"/>
    <property type="match status" value="1"/>
</dbReference>
<dbReference type="InterPro" id="IPR036770">
    <property type="entry name" value="Ankyrin_rpt-contain_sf"/>
</dbReference>
<dbReference type="AlphaFoldDB" id="A0A9W7DQN4"/>
<proteinExistence type="predicted"/>
<name>A0A9W7DQN4_9STRA</name>
<evidence type="ECO:0000313" key="5">
    <source>
        <dbReference type="EMBL" id="GMH50780.1"/>
    </source>
</evidence>
<comment type="caution">
    <text evidence="5">The sequence shown here is derived from an EMBL/GenBank/DDBJ whole genome shotgun (WGS) entry which is preliminary data.</text>
</comment>
<dbReference type="PROSITE" id="PS50297">
    <property type="entry name" value="ANK_REP_REGION"/>
    <property type="match status" value="2"/>
</dbReference>
<feature type="compositionally biased region" description="Basic and acidic residues" evidence="4">
    <location>
        <begin position="457"/>
        <end position="491"/>
    </location>
</feature>
<evidence type="ECO:0000256" key="2">
    <source>
        <dbReference type="ARBA" id="ARBA00023043"/>
    </source>
</evidence>
<evidence type="ECO:0000256" key="4">
    <source>
        <dbReference type="SAM" id="MobiDB-lite"/>
    </source>
</evidence>
<feature type="repeat" description="ANK" evidence="3">
    <location>
        <begin position="1113"/>
        <end position="1145"/>
    </location>
</feature>
<keyword evidence="6" id="KW-1185">Reference proteome</keyword>
<keyword evidence="2 3" id="KW-0040">ANK repeat</keyword>
<accession>A0A9W7DQN4</accession>
<organism evidence="5 6">
    <name type="scientific">Triparma retinervis</name>
    <dbReference type="NCBI Taxonomy" id="2557542"/>
    <lineage>
        <taxon>Eukaryota</taxon>
        <taxon>Sar</taxon>
        <taxon>Stramenopiles</taxon>
        <taxon>Ochrophyta</taxon>
        <taxon>Bolidophyceae</taxon>
        <taxon>Parmales</taxon>
        <taxon>Triparmaceae</taxon>
        <taxon>Triparma</taxon>
    </lineage>
</organism>
<gene>
    <name evidence="5" type="ORF">TrRE_jg4787</name>
</gene>
<protein>
    <submittedName>
        <fullName evidence="5">Uncharacterized protein</fullName>
    </submittedName>
</protein>
<feature type="repeat" description="ANK" evidence="3">
    <location>
        <begin position="1047"/>
        <end position="1079"/>
    </location>
</feature>
<feature type="repeat" description="ANK" evidence="3">
    <location>
        <begin position="1080"/>
        <end position="1112"/>
    </location>
</feature>
<feature type="compositionally biased region" description="Basic residues" evidence="4">
    <location>
        <begin position="557"/>
        <end position="569"/>
    </location>
</feature>
<reference evidence="5" key="1">
    <citation type="submission" date="2022-07" db="EMBL/GenBank/DDBJ databases">
        <title>Genome analysis of Parmales, a sister group of diatoms, reveals the evolutionary specialization of diatoms from phago-mixotrophs to photoautotrophs.</title>
        <authorList>
            <person name="Ban H."/>
            <person name="Sato S."/>
            <person name="Yoshikawa S."/>
            <person name="Kazumasa Y."/>
            <person name="Nakamura Y."/>
            <person name="Ichinomiya M."/>
            <person name="Saitoh K."/>
            <person name="Sato N."/>
            <person name="Blanc-Mathieu R."/>
            <person name="Endo H."/>
            <person name="Kuwata A."/>
            <person name="Ogata H."/>
        </authorList>
    </citation>
    <scope>NUCLEOTIDE SEQUENCE</scope>
</reference>
<evidence type="ECO:0000313" key="6">
    <source>
        <dbReference type="Proteomes" id="UP001165082"/>
    </source>
</evidence>
<feature type="compositionally biased region" description="Basic residues" evidence="4">
    <location>
        <begin position="327"/>
        <end position="341"/>
    </location>
</feature>
<feature type="region of interest" description="Disordered" evidence="4">
    <location>
        <begin position="309"/>
        <end position="359"/>
    </location>
</feature>
<feature type="region of interest" description="Disordered" evidence="4">
    <location>
        <begin position="456"/>
        <end position="656"/>
    </location>
</feature>
<sequence length="1194" mass="132827">MFQLEAAATGDEGEWSREARFQRNMKSYCAELPTKEDITRKYDKERRDYMANHRSEKFVDMRPYTAGTLGRDRVGTGDFTTVSQFAWDNHRLANMRDERPKHDAYERAKKRGKGLEEGDAEHLRKIEELKAKTKMMDKSEQNMSAVSDLLQSLEDGAAKKKRLVPHVHRPYEWDADNPNDGIPWPDVHPGLRAKGPAYERIKKRDKQANDVKTFDEFSGTWIIPHVNREENKKHLDLNYNPQLNAYVKGDVLSGLRSKKRHNKILDGMEYLEETKLDDATKAERAKQRRKKRADEEYERAKQAVLERKMLRKKMTEKLSQMGTRNKRDARRARPGGSRKRPGTTGSLASSNASVSSYGSFSTASSFRTIEKDKKDSGVPDILVIDHPSFAEDEKKEPDLTAAEIEKWEGTRVKTPLWSHFGRGSSAGNTPFARLGSAGQEKFGGWMKDLRALISRGGRGEKEVEEEDKYKDKDKEGETNKDKDKDNQERETFSPAYVVTGGSLSGMPDKKKSIRPNGRRRNRKHRNSAPLGDDGSMVFEEQSLESMEGSGTEDGGSKKSRKKKKNKNKQKSGDVGGESDGGSSLDSAVMLGRGDDDTIVSMLSGEDSFGGDSIGSLTMISDLTGPEGRSGKKKRRKKKKKTKKKTKDRFGDDDDDFFDDATIATNEGSRTLEKNLSAYVNSDDKEDMAPIASFEFIDDLSLSSQMGTVRNDFASSGGRYKDPDMHNVQRDARSEARRESSKRSATLGGGEVMNESPDGSPIKWGVDVPKEGTMALTGAEGGDLGERAGGAVVGGEGGFVQRPSSSQQALAVIKKGWLKEIKLLKAGSSMIKKKAERVESFLIRKKLWKKEWRVSGKGNYDQGAGFTKANADAMLQTKSFGTRLGMATLYGLNVAFARTAYMSYALVYLLGGPEAASTMGLRDFFVRRSLSADEMLTAATDGERTQVMRALTQIKDRVKVDVRDYAGKTALMCAIESSSMKLSPDELRDWSRSQRKQRIVRFLRGRGSTPDNPKVIEAMREKKYNRVLELLILKGADVNAKCIGNVDEDVTALHLAVMGGEVKSLKWLLAKGSKVNETTESKMTPLHFAAKLGRCEAAAYLLTQDASMIARTDIGWTPLHFAAYSGGTVMVKMLLKAGADKRLKDKKGRTAADLAALHGNRSSFEALRKWNDEGYNARENLDFLASKMGDAGLLL</sequence>
<keyword evidence="1" id="KW-0677">Repeat</keyword>
<evidence type="ECO:0000256" key="1">
    <source>
        <dbReference type="ARBA" id="ARBA00022737"/>
    </source>
</evidence>
<dbReference type="Proteomes" id="UP001165082">
    <property type="component" value="Unassembled WGS sequence"/>
</dbReference>
<dbReference type="PANTHER" id="PTHR24171">
    <property type="entry name" value="ANKYRIN REPEAT DOMAIN-CONTAINING PROTEIN 39-RELATED"/>
    <property type="match status" value="1"/>
</dbReference>
<evidence type="ECO:0000256" key="3">
    <source>
        <dbReference type="PROSITE-ProRule" id="PRU00023"/>
    </source>
</evidence>